<keyword evidence="2" id="KW-0223">Dioxygenase</keyword>
<evidence type="ECO:0000313" key="3">
    <source>
        <dbReference type="Proteomes" id="UP001366060"/>
    </source>
</evidence>
<reference evidence="2 3" key="1">
    <citation type="submission" date="2024-02" db="EMBL/GenBank/DDBJ databases">
        <title>Bacteria isolated from the canopy kelp, Nereocystis luetkeana.</title>
        <authorList>
            <person name="Pfister C.A."/>
            <person name="Younker I.T."/>
            <person name="Light S.H."/>
        </authorList>
    </citation>
    <scope>NUCLEOTIDE SEQUENCE [LARGE SCALE GENOMIC DNA]</scope>
    <source>
        <strain evidence="2 3">TI.2.07</strain>
    </source>
</reference>
<protein>
    <submittedName>
        <fullName evidence="2">Dioxygenase</fullName>
    </submittedName>
</protein>
<feature type="non-terminal residue" evidence="2">
    <location>
        <position position="1"/>
    </location>
</feature>
<accession>A0ABU9HH34</accession>
<keyword evidence="1" id="KW-0560">Oxidoreductase</keyword>
<feature type="non-terminal residue" evidence="2">
    <location>
        <position position="72"/>
    </location>
</feature>
<dbReference type="GO" id="GO:0051213">
    <property type="term" value="F:dioxygenase activity"/>
    <property type="evidence" value="ECO:0007669"/>
    <property type="project" value="UniProtKB-KW"/>
</dbReference>
<dbReference type="Gene3D" id="3.40.830.10">
    <property type="entry name" value="LigB-like"/>
    <property type="match status" value="1"/>
</dbReference>
<gene>
    <name evidence="2" type="ORF">V6255_18655</name>
</gene>
<dbReference type="SUPFAM" id="SSF53213">
    <property type="entry name" value="LigB-like"/>
    <property type="match status" value="1"/>
</dbReference>
<comment type="caution">
    <text evidence="2">The sequence shown here is derived from an EMBL/GenBank/DDBJ whole genome shotgun (WGS) entry which is preliminary data.</text>
</comment>
<dbReference type="PANTHER" id="PTHR30096:SF0">
    <property type="entry name" value="4,5-DOPA DIOXYGENASE EXTRADIOL-LIKE PROTEIN"/>
    <property type="match status" value="1"/>
</dbReference>
<evidence type="ECO:0000313" key="2">
    <source>
        <dbReference type="EMBL" id="MEL0661123.1"/>
    </source>
</evidence>
<dbReference type="PANTHER" id="PTHR30096">
    <property type="entry name" value="4,5-DOPA DIOXYGENASE EXTRADIOL-LIKE PROTEIN"/>
    <property type="match status" value="1"/>
</dbReference>
<organism evidence="2 3">
    <name type="scientific">Psychromonas arctica</name>
    <dbReference type="NCBI Taxonomy" id="168275"/>
    <lineage>
        <taxon>Bacteria</taxon>
        <taxon>Pseudomonadati</taxon>
        <taxon>Pseudomonadota</taxon>
        <taxon>Gammaproteobacteria</taxon>
        <taxon>Alteromonadales</taxon>
        <taxon>Psychromonadaceae</taxon>
        <taxon>Psychromonas</taxon>
    </lineage>
</organism>
<sequence>TLMYPEADIPTIQLSLVKHLDAKQHLAIGKALQSLDYENLLVIGSGFSFHNMKAFKCEQNAKDGQLKNQQYD</sequence>
<proteinExistence type="predicted"/>
<dbReference type="EMBL" id="JBAKBA010000314">
    <property type="protein sequence ID" value="MEL0661123.1"/>
    <property type="molecule type" value="Genomic_DNA"/>
</dbReference>
<evidence type="ECO:0000256" key="1">
    <source>
        <dbReference type="ARBA" id="ARBA00023002"/>
    </source>
</evidence>
<dbReference type="Proteomes" id="UP001366060">
    <property type="component" value="Unassembled WGS sequence"/>
</dbReference>
<keyword evidence="3" id="KW-1185">Reference proteome</keyword>
<name>A0ABU9HH34_9GAMM</name>